<feature type="domain" description="Paired" evidence="9">
    <location>
        <begin position="215"/>
        <end position="326"/>
    </location>
</feature>
<feature type="compositionally biased region" description="Gly residues" evidence="8">
    <location>
        <begin position="416"/>
        <end position="427"/>
    </location>
</feature>
<keyword evidence="4" id="KW-0805">Transcription regulation</keyword>
<evidence type="ECO:0000256" key="2">
    <source>
        <dbReference type="ARBA" id="ARBA00022473"/>
    </source>
</evidence>
<comment type="subcellular location">
    <subcellularLocation>
        <location evidence="1">Nucleus</location>
    </subcellularLocation>
</comment>
<dbReference type="InterPro" id="IPR009057">
    <property type="entry name" value="Homeodomain-like_sf"/>
</dbReference>
<evidence type="ECO:0000256" key="7">
    <source>
        <dbReference type="ARBA" id="ARBA00023242"/>
    </source>
</evidence>
<protein>
    <submittedName>
        <fullName evidence="11 12">Paired domain-containing protein</fullName>
    </submittedName>
</protein>
<feature type="compositionally biased region" description="Low complexity" evidence="8">
    <location>
        <begin position="117"/>
        <end position="134"/>
    </location>
</feature>
<evidence type="ECO:0000313" key="12">
    <source>
        <dbReference type="WBParaSite" id="Gr19_v10_g6085.t2"/>
    </source>
</evidence>
<sequence length="567" mass="61221">MIVATVDGGCRRTTDPTTAPSIGGAANPAAAHRRQKEHNCSINSTPLVTVPHSSLFGWPIQPQHQQHDTFRQNYALNVDRFTAASTNSSSNALQQQQQHFAEFNAPPLHTNAIHQHNSSSSSSSTSSCNDQNSSAYTQQAPPGISNGGVYELVYGDAKSVEASFSNSGTFEHAQYAFLCQSSADTSSTSALVDSLQNRTKISSAVAASIATSYASHTGVNQLGGVFVNGRPLPNYVRNQIVEMNSRGVRPCDISRQLRTGSVKPGVIGGSKPKVATREVTEAIARYKSVNPTMFAWEIRDKLVEEGICDSESAPSVSSINRIVRNKIQQSPYQQQQQPSYVHCSRNSSLVPPNGIVQKFPVTSTTQISISDCAEETYKNFRNQQNGSDRMKRRRDRNEETTTGREEVPIKRQRNDGGNGRVAEGGGQQRQIHVAGSSVPQWTAPSAGVGFGGTGGVTSADHNALSSTTSRCTDSIRGALSVSKRIDDGRSVPSADWLPFRSHLHTTPALAPNHLPPTPSFSPLRSLSIRHSKSLPAIPPGLSFRPLPAFCPFEQNYYSGRPPEAELI</sequence>
<evidence type="ECO:0000256" key="3">
    <source>
        <dbReference type="ARBA" id="ARBA00022724"/>
    </source>
</evidence>
<keyword evidence="7" id="KW-0539">Nucleus</keyword>
<dbReference type="PRINTS" id="PR00027">
    <property type="entry name" value="PAIREDBOX"/>
</dbReference>
<dbReference type="FunFam" id="1.10.10.10:FF:000003">
    <property type="entry name" value="Paired box protein Pax-6"/>
    <property type="match status" value="1"/>
</dbReference>
<dbReference type="PROSITE" id="PS51057">
    <property type="entry name" value="PAIRED_2"/>
    <property type="match status" value="1"/>
</dbReference>
<keyword evidence="6" id="KW-0804">Transcription</keyword>
<organism evidence="10 11">
    <name type="scientific">Globodera rostochiensis</name>
    <name type="common">Golden nematode worm</name>
    <name type="synonym">Heterodera rostochiensis</name>
    <dbReference type="NCBI Taxonomy" id="31243"/>
    <lineage>
        <taxon>Eukaryota</taxon>
        <taxon>Metazoa</taxon>
        <taxon>Ecdysozoa</taxon>
        <taxon>Nematoda</taxon>
        <taxon>Chromadorea</taxon>
        <taxon>Rhabditida</taxon>
        <taxon>Tylenchina</taxon>
        <taxon>Tylenchomorpha</taxon>
        <taxon>Tylenchoidea</taxon>
        <taxon>Heteroderidae</taxon>
        <taxon>Heteroderinae</taxon>
        <taxon>Globodera</taxon>
    </lineage>
</organism>
<keyword evidence="10" id="KW-1185">Reference proteome</keyword>
<keyword evidence="3" id="KW-0563">Paired box</keyword>
<dbReference type="Gene3D" id="1.10.10.10">
    <property type="entry name" value="Winged helix-like DNA-binding domain superfamily/Winged helix DNA-binding domain"/>
    <property type="match status" value="1"/>
</dbReference>
<feature type="region of interest" description="Disordered" evidence="8">
    <location>
        <begin position="1"/>
        <end position="26"/>
    </location>
</feature>
<dbReference type="WBParaSite" id="Gr19_v10_g6085.t2">
    <property type="protein sequence ID" value="Gr19_v10_g6085.t2"/>
    <property type="gene ID" value="Gr19_v10_g6085"/>
</dbReference>
<dbReference type="InterPro" id="IPR001523">
    <property type="entry name" value="Paired_dom"/>
</dbReference>
<dbReference type="WBParaSite" id="Gr19_v10_g17009.t2">
    <property type="protein sequence ID" value="Gr19_v10_g17009.t2"/>
    <property type="gene ID" value="Gr19_v10_g17009"/>
</dbReference>
<proteinExistence type="predicted"/>
<evidence type="ECO:0000313" key="11">
    <source>
        <dbReference type="WBParaSite" id="Gr19_v10_g17009.t2"/>
    </source>
</evidence>
<evidence type="ECO:0000256" key="4">
    <source>
        <dbReference type="ARBA" id="ARBA00023015"/>
    </source>
</evidence>
<dbReference type="AlphaFoldDB" id="A0A914HFD0"/>
<keyword evidence="2" id="KW-0217">Developmental protein</keyword>
<dbReference type="Proteomes" id="UP000887572">
    <property type="component" value="Unplaced"/>
</dbReference>
<evidence type="ECO:0000313" key="10">
    <source>
        <dbReference type="Proteomes" id="UP000887572"/>
    </source>
</evidence>
<dbReference type="InterPro" id="IPR036388">
    <property type="entry name" value="WH-like_DNA-bd_sf"/>
</dbReference>
<dbReference type="PANTHER" id="PTHR45636">
    <property type="entry name" value="PAIRED BOX PROTEIN PAX-6-RELATED-RELATED"/>
    <property type="match status" value="1"/>
</dbReference>
<feature type="region of interest" description="Disordered" evidence="8">
    <location>
        <begin position="378"/>
        <end position="433"/>
    </location>
</feature>
<dbReference type="GO" id="GO:0005634">
    <property type="term" value="C:nucleus"/>
    <property type="evidence" value="ECO:0007669"/>
    <property type="project" value="UniProtKB-SubCell"/>
</dbReference>
<dbReference type="Pfam" id="PF00292">
    <property type="entry name" value="PAX"/>
    <property type="match status" value="1"/>
</dbReference>
<feature type="region of interest" description="Disordered" evidence="8">
    <location>
        <begin position="110"/>
        <end position="142"/>
    </location>
</feature>
<evidence type="ECO:0000259" key="9">
    <source>
        <dbReference type="PROSITE" id="PS51057"/>
    </source>
</evidence>
<name>A0A914HFD0_GLORO</name>
<reference evidence="11 12" key="1">
    <citation type="submission" date="2022-11" db="UniProtKB">
        <authorList>
            <consortium name="WormBaseParasite"/>
        </authorList>
    </citation>
    <scope>IDENTIFICATION</scope>
</reference>
<dbReference type="SMART" id="SM00351">
    <property type="entry name" value="PAX"/>
    <property type="match status" value="1"/>
</dbReference>
<evidence type="ECO:0000256" key="1">
    <source>
        <dbReference type="ARBA" id="ARBA00004123"/>
    </source>
</evidence>
<dbReference type="InterPro" id="IPR043565">
    <property type="entry name" value="PAX_fam"/>
</dbReference>
<evidence type="ECO:0000256" key="6">
    <source>
        <dbReference type="ARBA" id="ARBA00023163"/>
    </source>
</evidence>
<accession>A0A914HFD0</accession>
<keyword evidence="5" id="KW-0238">DNA-binding</keyword>
<dbReference type="GO" id="GO:0000981">
    <property type="term" value="F:DNA-binding transcription factor activity, RNA polymerase II-specific"/>
    <property type="evidence" value="ECO:0007669"/>
    <property type="project" value="TreeGrafter"/>
</dbReference>
<dbReference type="GO" id="GO:0000978">
    <property type="term" value="F:RNA polymerase II cis-regulatory region sequence-specific DNA binding"/>
    <property type="evidence" value="ECO:0007669"/>
    <property type="project" value="TreeGrafter"/>
</dbReference>
<evidence type="ECO:0000256" key="5">
    <source>
        <dbReference type="ARBA" id="ARBA00023125"/>
    </source>
</evidence>
<dbReference type="SUPFAM" id="SSF46689">
    <property type="entry name" value="Homeodomain-like"/>
    <property type="match status" value="1"/>
</dbReference>
<evidence type="ECO:0000256" key="8">
    <source>
        <dbReference type="SAM" id="MobiDB-lite"/>
    </source>
</evidence>
<feature type="compositionally biased region" description="Basic and acidic residues" evidence="8">
    <location>
        <begin position="395"/>
        <end position="414"/>
    </location>
</feature>